<name>A0A1E3NPP9_9ASCO</name>
<evidence type="ECO:0000259" key="2">
    <source>
        <dbReference type="Pfam" id="PF00266"/>
    </source>
</evidence>
<dbReference type="AlphaFoldDB" id="A0A1E3NPP9"/>
<dbReference type="RefSeq" id="XP_019019213.1">
    <property type="nucleotide sequence ID" value="XM_019159740.1"/>
</dbReference>
<dbReference type="InterPro" id="IPR015422">
    <property type="entry name" value="PyrdxlP-dep_Trfase_small"/>
</dbReference>
<dbReference type="Pfam" id="PF00266">
    <property type="entry name" value="Aminotran_5"/>
    <property type="match status" value="1"/>
</dbReference>
<dbReference type="PANTHER" id="PTHR43586:SF8">
    <property type="entry name" value="CYSTEINE DESULFURASE 1, CHLOROPLASTIC"/>
    <property type="match status" value="1"/>
</dbReference>
<dbReference type="OrthoDB" id="5978656at2759"/>
<evidence type="ECO:0000313" key="3">
    <source>
        <dbReference type="EMBL" id="ODQ48100.1"/>
    </source>
</evidence>
<dbReference type="SUPFAM" id="SSF53383">
    <property type="entry name" value="PLP-dependent transferases"/>
    <property type="match status" value="1"/>
</dbReference>
<keyword evidence="1" id="KW-0663">Pyridoxal phosphate</keyword>
<proteinExistence type="predicted"/>
<gene>
    <name evidence="3" type="ORF">PICMEDRAFT_11025</name>
</gene>
<dbReference type="GeneID" id="30176427"/>
<accession>A0A1E3NPP9</accession>
<dbReference type="Gene3D" id="3.90.1150.10">
    <property type="entry name" value="Aspartate Aminotransferase, domain 1"/>
    <property type="match status" value="1"/>
</dbReference>
<evidence type="ECO:0000256" key="1">
    <source>
        <dbReference type="ARBA" id="ARBA00022898"/>
    </source>
</evidence>
<dbReference type="EMBL" id="KV454002">
    <property type="protein sequence ID" value="ODQ48100.1"/>
    <property type="molecule type" value="Genomic_DNA"/>
</dbReference>
<keyword evidence="4" id="KW-1185">Reference proteome</keyword>
<dbReference type="Proteomes" id="UP000094455">
    <property type="component" value="Unassembled WGS sequence"/>
</dbReference>
<dbReference type="STRING" id="763406.A0A1E3NPP9"/>
<dbReference type="InterPro" id="IPR015421">
    <property type="entry name" value="PyrdxlP-dep_Trfase_major"/>
</dbReference>
<dbReference type="Gene3D" id="3.40.640.10">
    <property type="entry name" value="Type I PLP-dependent aspartate aminotransferase-like (Major domain)"/>
    <property type="match status" value="1"/>
</dbReference>
<dbReference type="InterPro" id="IPR000192">
    <property type="entry name" value="Aminotrans_V_dom"/>
</dbReference>
<evidence type="ECO:0000313" key="4">
    <source>
        <dbReference type="Proteomes" id="UP000094455"/>
    </source>
</evidence>
<sequence>MKYGIEDIRSQFPLLADETVIFLNSSFQQPMNLIVSGAIERYVKDGLHEPNPKPKWNAECENVRLKTAKFINAQSEDIVFTRDTTESCNLFQRSLEFKPGDNVVLLRNDYPSQAAGWLELKSRGLEIRYIEMGESGPQPYDADAFRDVVDEHTIAIGLSSIMFDSGLRHDVRSICNTYRPRGVHVLVDATQEVGFGKIDVRELGVSALAFSVQKGLSCPTGLGVLYIDPQVLPDLKLTPPIMTPSSLNSTQGGSSVTGCKSARSLEHNNKALMQCLALGEYLDFLDTVGITKIQTHLESLSLYLRLQLKGLGVETIGPDDQKYRSPHSNVIKLHSEWLPFFVDNHVYVSQYGFGVRVSFGAYNTKSDVDMFVAVIRKGLGRGLTQTSHSRS</sequence>
<feature type="domain" description="Aminotransferase class V" evidence="2">
    <location>
        <begin position="57"/>
        <end position="371"/>
    </location>
</feature>
<dbReference type="InterPro" id="IPR015424">
    <property type="entry name" value="PyrdxlP-dep_Trfase"/>
</dbReference>
<reference evidence="3 4" key="1">
    <citation type="journal article" date="2016" name="Proc. Natl. Acad. Sci. U.S.A.">
        <title>Comparative genomics of biotechnologically important yeasts.</title>
        <authorList>
            <person name="Riley R."/>
            <person name="Haridas S."/>
            <person name="Wolfe K.H."/>
            <person name="Lopes M.R."/>
            <person name="Hittinger C.T."/>
            <person name="Goeker M."/>
            <person name="Salamov A.A."/>
            <person name="Wisecaver J.H."/>
            <person name="Long T.M."/>
            <person name="Calvey C.H."/>
            <person name="Aerts A.L."/>
            <person name="Barry K.W."/>
            <person name="Choi C."/>
            <person name="Clum A."/>
            <person name="Coughlan A.Y."/>
            <person name="Deshpande S."/>
            <person name="Douglass A.P."/>
            <person name="Hanson S.J."/>
            <person name="Klenk H.-P."/>
            <person name="LaButti K.M."/>
            <person name="Lapidus A."/>
            <person name="Lindquist E.A."/>
            <person name="Lipzen A.M."/>
            <person name="Meier-Kolthoff J.P."/>
            <person name="Ohm R.A."/>
            <person name="Otillar R.P."/>
            <person name="Pangilinan J.L."/>
            <person name="Peng Y."/>
            <person name="Rokas A."/>
            <person name="Rosa C.A."/>
            <person name="Scheuner C."/>
            <person name="Sibirny A.A."/>
            <person name="Slot J.C."/>
            <person name="Stielow J.B."/>
            <person name="Sun H."/>
            <person name="Kurtzman C.P."/>
            <person name="Blackwell M."/>
            <person name="Grigoriev I.V."/>
            <person name="Jeffries T.W."/>
        </authorList>
    </citation>
    <scope>NUCLEOTIDE SEQUENCE [LARGE SCALE GENOMIC DNA]</scope>
    <source>
        <strain evidence="3 4">NRRL Y-2026</strain>
    </source>
</reference>
<protein>
    <recommendedName>
        <fullName evidence="2">Aminotransferase class V domain-containing protein</fullName>
    </recommendedName>
</protein>
<organism evidence="3 4">
    <name type="scientific">Pichia membranifaciens NRRL Y-2026</name>
    <dbReference type="NCBI Taxonomy" id="763406"/>
    <lineage>
        <taxon>Eukaryota</taxon>
        <taxon>Fungi</taxon>
        <taxon>Dikarya</taxon>
        <taxon>Ascomycota</taxon>
        <taxon>Saccharomycotina</taxon>
        <taxon>Pichiomycetes</taxon>
        <taxon>Pichiales</taxon>
        <taxon>Pichiaceae</taxon>
        <taxon>Pichia</taxon>
    </lineage>
</organism>
<dbReference type="PANTHER" id="PTHR43586">
    <property type="entry name" value="CYSTEINE DESULFURASE"/>
    <property type="match status" value="1"/>
</dbReference>